<dbReference type="AlphaFoldDB" id="A0A365H0Q7"/>
<dbReference type="InterPro" id="IPR040841">
    <property type="entry name" value="Luciferase_dom"/>
</dbReference>
<organism evidence="3 4">
    <name type="scientific">Actinomadura craniellae</name>
    <dbReference type="NCBI Taxonomy" id="2231787"/>
    <lineage>
        <taxon>Bacteria</taxon>
        <taxon>Bacillati</taxon>
        <taxon>Actinomycetota</taxon>
        <taxon>Actinomycetes</taxon>
        <taxon>Streptosporangiales</taxon>
        <taxon>Thermomonosporaceae</taxon>
        <taxon>Actinomadura</taxon>
    </lineage>
</organism>
<protein>
    <recommendedName>
        <fullName evidence="2">Luciferase domain-containing protein</fullName>
    </recommendedName>
</protein>
<keyword evidence="4" id="KW-1185">Reference proteome</keyword>
<evidence type="ECO:0000256" key="1">
    <source>
        <dbReference type="SAM" id="MobiDB-lite"/>
    </source>
</evidence>
<dbReference type="Pfam" id="PF17648">
    <property type="entry name" value="Luciferase"/>
    <property type="match status" value="1"/>
</dbReference>
<feature type="domain" description="Luciferase" evidence="2">
    <location>
        <begin position="51"/>
        <end position="112"/>
    </location>
</feature>
<evidence type="ECO:0000313" key="3">
    <source>
        <dbReference type="EMBL" id="RAY12639.1"/>
    </source>
</evidence>
<proteinExistence type="predicted"/>
<evidence type="ECO:0000259" key="2">
    <source>
        <dbReference type="Pfam" id="PF17648"/>
    </source>
</evidence>
<feature type="region of interest" description="Disordered" evidence="1">
    <location>
        <begin position="120"/>
        <end position="141"/>
    </location>
</feature>
<gene>
    <name evidence="3" type="ORF">DPM19_23890</name>
</gene>
<evidence type="ECO:0000313" key="4">
    <source>
        <dbReference type="Proteomes" id="UP000251891"/>
    </source>
</evidence>
<name>A0A365H0Q7_9ACTN</name>
<accession>A0A365H0Q7</accession>
<sequence length="153" mass="17286">MFRHAEFMSRGRSHHSVAYTDLAIEQFRDWPLHVCRADCSPGRALALPDLQIVHFHQGDLAEVFLTRQVVCRITATLTDSGRVDIFPDTGWVQVHLDTDGDLFLLQSLVSLAIQANELSRRPHHHATAPCPRAGSRGRRRSRMVEADLVLHGF</sequence>
<comment type="caution">
    <text evidence="3">The sequence shown here is derived from an EMBL/GenBank/DDBJ whole genome shotgun (WGS) entry which is preliminary data.</text>
</comment>
<dbReference type="Proteomes" id="UP000251891">
    <property type="component" value="Unassembled WGS sequence"/>
</dbReference>
<dbReference type="EMBL" id="QLYX01000012">
    <property type="protein sequence ID" value="RAY12639.1"/>
    <property type="molecule type" value="Genomic_DNA"/>
</dbReference>
<reference evidence="3 4" key="1">
    <citation type="submission" date="2018-06" db="EMBL/GenBank/DDBJ databases">
        <title>Actinomadura craniellae sp. nov. isolated from marine sponge Craniella sp.</title>
        <authorList>
            <person name="Li L."/>
            <person name="Xu Q.H."/>
            <person name="Lin H.W."/>
            <person name="Lu Y.H."/>
        </authorList>
    </citation>
    <scope>NUCLEOTIDE SEQUENCE [LARGE SCALE GENOMIC DNA]</scope>
    <source>
        <strain evidence="3 4">LHW63021</strain>
    </source>
</reference>